<proteinExistence type="predicted"/>
<accession>A0A7M2S9Q3</accession>
<feature type="region of interest" description="Disordered" evidence="1">
    <location>
        <begin position="159"/>
        <end position="201"/>
    </location>
</feature>
<evidence type="ECO:0000313" key="3">
    <source>
        <dbReference type="Proteomes" id="UP000594205"/>
    </source>
</evidence>
<keyword evidence="3" id="KW-1185">Reference proteome</keyword>
<dbReference type="Proteomes" id="UP000594205">
    <property type="component" value="Chromosome"/>
</dbReference>
<protein>
    <submittedName>
        <fullName evidence="2">Uncharacterized protein</fullName>
    </submittedName>
</protein>
<dbReference type="AlphaFoldDB" id="A0A7M2S9Q3"/>
<evidence type="ECO:0000256" key="1">
    <source>
        <dbReference type="SAM" id="MobiDB-lite"/>
    </source>
</evidence>
<reference evidence="2 3" key="1">
    <citation type="submission" date="2020-10" db="EMBL/GenBank/DDBJ databases">
        <title>Streptomyces ferrugineus complate genome analysis.</title>
        <authorList>
            <person name="Anwar N."/>
        </authorList>
    </citation>
    <scope>NUCLEOTIDE SEQUENCE [LARGE SCALE GENOMIC DNA]</scope>
    <source>
        <strain evidence="2 3">CCTCC AA2014009</strain>
    </source>
</reference>
<dbReference type="RefSeq" id="WP_194037728.1">
    <property type="nucleotide sequence ID" value="NZ_CP063373.1"/>
</dbReference>
<dbReference type="KEGG" id="sfeu:IM697_22795"/>
<dbReference type="EMBL" id="CP063373">
    <property type="protein sequence ID" value="QOV33100.1"/>
    <property type="molecule type" value="Genomic_DNA"/>
</dbReference>
<organism evidence="2 3">
    <name type="scientific">Streptomyces ferrugineus</name>
    <dbReference type="NCBI Taxonomy" id="1413221"/>
    <lineage>
        <taxon>Bacteria</taxon>
        <taxon>Bacillati</taxon>
        <taxon>Actinomycetota</taxon>
        <taxon>Actinomycetes</taxon>
        <taxon>Kitasatosporales</taxon>
        <taxon>Streptomycetaceae</taxon>
        <taxon>Streptomyces</taxon>
    </lineage>
</organism>
<name>A0A7M2S9Q3_9ACTN</name>
<evidence type="ECO:0000313" key="2">
    <source>
        <dbReference type="EMBL" id="QOV33100.1"/>
    </source>
</evidence>
<gene>
    <name evidence="2" type="ORF">IM697_22795</name>
</gene>
<feature type="region of interest" description="Disordered" evidence="1">
    <location>
        <begin position="1"/>
        <end position="25"/>
    </location>
</feature>
<sequence>MRVSVTRYGEASASEQPGAEAGHAEISGLGRARKAVFTVGLRRTEHGIHRPAAVRLHVPGAGPGTVTPRSLRAVDWERVLAIATTAATLSTHAAEELDAGWMRRPRGGSRDFCLLVASVYAHAVAHRLPPRHVIAAVWGRGVDTVDNWLAQARRRQVLGHDPLSSRHSPRTAPDRRGVAPPPRSPHRPASSQTTVGTDGAALRDLPGCPDWSFLVEPGFREGSLFVRAWSIEPDITHADGWRTHLTAKALAAAPFDDVFARALAALQGNLYLTTARGVVGEPVRTRGPTHLRQVTDTYLFALAQEQPPLPLICALWNVSYKTAASWTSKARRAGVLTARYKPLPRNRRGGAGPDRSRRP</sequence>
<feature type="region of interest" description="Disordered" evidence="1">
    <location>
        <begin position="337"/>
        <end position="359"/>
    </location>
</feature>